<name>A0AAD1U7H5_EUPCR</name>
<dbReference type="Pfam" id="PF00505">
    <property type="entry name" value="HMG_box"/>
    <property type="match status" value="2"/>
</dbReference>
<comment type="caution">
    <text evidence="6">The sequence shown here is derived from an EMBL/GenBank/DDBJ whole genome shotgun (WGS) entry which is preliminary data.</text>
</comment>
<evidence type="ECO:0000256" key="1">
    <source>
        <dbReference type="ARBA" id="ARBA00023125"/>
    </source>
</evidence>
<reference evidence="6" key="1">
    <citation type="submission" date="2023-07" db="EMBL/GenBank/DDBJ databases">
        <authorList>
            <consortium name="AG Swart"/>
            <person name="Singh M."/>
            <person name="Singh A."/>
            <person name="Seah K."/>
            <person name="Emmerich C."/>
        </authorList>
    </citation>
    <scope>NUCLEOTIDE SEQUENCE</scope>
    <source>
        <strain evidence="6">DP1</strain>
    </source>
</reference>
<feature type="domain" description="HMG box" evidence="5">
    <location>
        <begin position="71"/>
        <end position="140"/>
    </location>
</feature>
<dbReference type="Gene3D" id="1.10.30.10">
    <property type="entry name" value="High mobility group box domain"/>
    <property type="match status" value="2"/>
</dbReference>
<accession>A0AAD1U7H5</accession>
<feature type="DNA-binding region" description="HMG box" evidence="3">
    <location>
        <begin position="71"/>
        <end position="140"/>
    </location>
</feature>
<dbReference type="GO" id="GO:0010468">
    <property type="term" value="P:regulation of gene expression"/>
    <property type="evidence" value="ECO:0007669"/>
    <property type="project" value="TreeGrafter"/>
</dbReference>
<sequence length="460" mass="53526">MSKRRFGSKLLKKKSPRLAKRVKTSETTEQKADKTIKDSKKHSSKKSKEIKSKNSKYEIDLTEFKSVLLKPKKNITAYAFFIKGKKAQFAAGKKVNKIAPALMKEFGKEWSGFTDNEKEPYKQKAKDDKLRYEKEFKEFALKCGSIQKIREWEKNRPKKPLSSYMIFVKETRAKVCRQNPKMHALQVMKEVGKLWKNLDQSSRKLFDDQAQVDKQRFLKEMKVFEKELNSMNFEDQEEKLDQDENKIDKKYKVDLPQDMQAPETNIFQYCSNASTSTAIYDANIELMSKQGIIHKGSESKRTAGNSSQSSDANRYFQQEYRGVDGSQEIINQPSYFNSNGVMERNFIQLLACKDEGEAIKLTNEEEDDEKISTEPNNIPNLLHRNFWKNEFNQGLFEFEESTPYNYSQTKEQTINYDLLINKSKDNALDSLIQESFEYHSDAEEPIHDPSCVPISFKSLS</sequence>
<gene>
    <name evidence="6" type="ORF">ECRASSUSDP1_LOCUS1788</name>
</gene>
<dbReference type="PROSITE" id="PS50118">
    <property type="entry name" value="HMG_BOX_2"/>
    <property type="match status" value="2"/>
</dbReference>
<feature type="domain" description="HMG box" evidence="5">
    <location>
        <begin position="157"/>
        <end position="225"/>
    </location>
</feature>
<keyword evidence="1 3" id="KW-0238">DNA-binding</keyword>
<dbReference type="GO" id="GO:0003677">
    <property type="term" value="F:DNA binding"/>
    <property type="evidence" value="ECO:0007669"/>
    <property type="project" value="UniProtKB-UniRule"/>
</dbReference>
<evidence type="ECO:0000313" key="7">
    <source>
        <dbReference type="Proteomes" id="UP001295684"/>
    </source>
</evidence>
<keyword evidence="2 3" id="KW-0539">Nucleus</keyword>
<dbReference type="AlphaFoldDB" id="A0AAD1U7H5"/>
<evidence type="ECO:0000256" key="3">
    <source>
        <dbReference type="PROSITE-ProRule" id="PRU00267"/>
    </source>
</evidence>
<feature type="compositionally biased region" description="Basic residues" evidence="4">
    <location>
        <begin position="1"/>
        <end position="22"/>
    </location>
</feature>
<evidence type="ECO:0000256" key="2">
    <source>
        <dbReference type="ARBA" id="ARBA00023242"/>
    </source>
</evidence>
<dbReference type="SMART" id="SM00398">
    <property type="entry name" value="HMG"/>
    <property type="match status" value="2"/>
</dbReference>
<protein>
    <recommendedName>
        <fullName evidence="5">HMG box domain-containing protein</fullName>
    </recommendedName>
</protein>
<dbReference type="InterPro" id="IPR009071">
    <property type="entry name" value="HMG_box_dom"/>
</dbReference>
<dbReference type="GO" id="GO:0005634">
    <property type="term" value="C:nucleus"/>
    <property type="evidence" value="ECO:0007669"/>
    <property type="project" value="UniProtKB-UniRule"/>
</dbReference>
<dbReference type="SUPFAM" id="SSF47095">
    <property type="entry name" value="HMG-box"/>
    <property type="match status" value="2"/>
</dbReference>
<dbReference type="Proteomes" id="UP001295684">
    <property type="component" value="Unassembled WGS sequence"/>
</dbReference>
<dbReference type="InterPro" id="IPR036910">
    <property type="entry name" value="HMG_box_dom_sf"/>
</dbReference>
<organism evidence="6 7">
    <name type="scientific">Euplotes crassus</name>
    <dbReference type="NCBI Taxonomy" id="5936"/>
    <lineage>
        <taxon>Eukaryota</taxon>
        <taxon>Sar</taxon>
        <taxon>Alveolata</taxon>
        <taxon>Ciliophora</taxon>
        <taxon>Intramacronucleata</taxon>
        <taxon>Spirotrichea</taxon>
        <taxon>Hypotrichia</taxon>
        <taxon>Euplotida</taxon>
        <taxon>Euplotidae</taxon>
        <taxon>Moneuplotes</taxon>
    </lineage>
</organism>
<proteinExistence type="predicted"/>
<feature type="compositionally biased region" description="Basic and acidic residues" evidence="4">
    <location>
        <begin position="23"/>
        <end position="38"/>
    </location>
</feature>
<dbReference type="PANTHER" id="PTHR46040:SF3">
    <property type="entry name" value="HIGH MOBILITY GROUP PROTEIN 2"/>
    <property type="match status" value="1"/>
</dbReference>
<evidence type="ECO:0000256" key="4">
    <source>
        <dbReference type="SAM" id="MobiDB-lite"/>
    </source>
</evidence>
<dbReference type="EMBL" id="CAMPGE010001681">
    <property type="protein sequence ID" value="CAI2360484.1"/>
    <property type="molecule type" value="Genomic_DNA"/>
</dbReference>
<evidence type="ECO:0000259" key="5">
    <source>
        <dbReference type="PROSITE" id="PS50118"/>
    </source>
</evidence>
<feature type="region of interest" description="Disordered" evidence="4">
    <location>
        <begin position="1"/>
        <end position="53"/>
    </location>
</feature>
<dbReference type="PANTHER" id="PTHR46040">
    <property type="entry name" value="HIGH MOBILITY GROUP PROTEIN 2"/>
    <property type="match status" value="1"/>
</dbReference>
<keyword evidence="7" id="KW-1185">Reference proteome</keyword>
<dbReference type="InterPro" id="IPR051965">
    <property type="entry name" value="ChromReg_NeuronalGeneExpr"/>
</dbReference>
<evidence type="ECO:0000313" key="6">
    <source>
        <dbReference type="EMBL" id="CAI2360484.1"/>
    </source>
</evidence>
<feature type="DNA-binding region" description="HMG box" evidence="3">
    <location>
        <begin position="157"/>
        <end position="225"/>
    </location>
</feature>